<dbReference type="GO" id="GO:0006119">
    <property type="term" value="P:oxidative phosphorylation"/>
    <property type="evidence" value="ECO:0007669"/>
    <property type="project" value="UniProtKB-UniPathway"/>
</dbReference>
<keyword evidence="8" id="KW-1278">Translocase</keyword>
<dbReference type="OrthoDB" id="9803294at2"/>
<keyword evidence="10 16" id="KW-1133">Transmembrane helix</keyword>
<feature type="transmembrane region" description="Helical" evidence="16">
    <location>
        <begin position="419"/>
        <end position="440"/>
    </location>
</feature>
<keyword evidence="4 15" id="KW-0349">Heme</keyword>
<dbReference type="PRINTS" id="PR01165">
    <property type="entry name" value="CYCOXIDASEI"/>
</dbReference>
<comment type="pathway">
    <text evidence="2 16">Energy metabolism; oxidative phosphorylation.</text>
</comment>
<evidence type="ECO:0000256" key="3">
    <source>
        <dbReference type="ARBA" id="ARBA00022448"/>
    </source>
</evidence>
<evidence type="ECO:0000256" key="5">
    <source>
        <dbReference type="ARBA" id="ARBA00022660"/>
    </source>
</evidence>
<comment type="subcellular location">
    <subcellularLocation>
        <location evidence="16">Cell membrane</location>
        <topology evidence="16">Multi-pass membrane protein</topology>
    </subcellularLocation>
    <subcellularLocation>
        <location evidence="1">Membrane</location>
        <topology evidence="1">Multi-pass membrane protein</topology>
    </subcellularLocation>
</comment>
<evidence type="ECO:0000256" key="10">
    <source>
        <dbReference type="ARBA" id="ARBA00022989"/>
    </source>
</evidence>
<dbReference type="UniPathway" id="UPA00705"/>
<dbReference type="Proteomes" id="UP000277294">
    <property type="component" value="Unassembled WGS sequence"/>
</dbReference>
<feature type="transmembrane region" description="Helical" evidence="16">
    <location>
        <begin position="253"/>
        <end position="273"/>
    </location>
</feature>
<comment type="catalytic activity">
    <reaction evidence="14 16">
        <text>4 Fe(II)-[cytochrome c] + O2 + 8 H(+)(in) = 4 Fe(III)-[cytochrome c] + 2 H2O + 4 H(+)(out)</text>
        <dbReference type="Rhea" id="RHEA:11436"/>
        <dbReference type="Rhea" id="RHEA-COMP:10350"/>
        <dbReference type="Rhea" id="RHEA-COMP:14399"/>
        <dbReference type="ChEBI" id="CHEBI:15377"/>
        <dbReference type="ChEBI" id="CHEBI:15378"/>
        <dbReference type="ChEBI" id="CHEBI:15379"/>
        <dbReference type="ChEBI" id="CHEBI:29033"/>
        <dbReference type="ChEBI" id="CHEBI:29034"/>
        <dbReference type="EC" id="7.1.1.9"/>
    </reaction>
</comment>
<keyword evidence="16" id="KW-1003">Cell membrane</keyword>
<sequence>MSTLATQGSYLQDGYTLKSWLLTHDHKRIAILYAVSITAFFMLGGAAAGIMRLELVTPQGDLVGDDTYNKLFTAHGVIMVWLFLIPSIPSVLGNFLIPLMLGARDLAFPRLNLLSWYLYVAGGLLTVAALLLGGVDTGWTFYTPFSTMFSNTHVILTLFGVFVTGFSSILTGLNFIVTVHTLRAPGMGWFDMPLFVWANYATSIILVLATPVLAITLVLLAAERLFGVGIFDPALGGDPLLFQHLFWFYSHPAVYIMVLPAMGVVSEIIPCFAQRRIFGYRMMAYAILAIAVLGFLVWGHHMFVSGQSMYANMVFSMLSFLVAVPSAIKVFNWLSTLYKGSIRLAAPMLYALGFVGLFALGGLTGLFLASLTIDVHVTDTYFVVAHFHYIMVGGAVMAYLGALHFWWPKITGRLYPEGWARAAAILVFFGFNLTFFPQFLLGYDGMPRRYHSYPPEFQVMHVLSSAGATILAVGYLLPLCYLGWSWFRGQPASPDPWHARGLEWQTSSPPPTHNFAVQPPGGRDPYAYPDGGES</sequence>
<keyword evidence="12 16" id="KW-0186">Copper</keyword>
<evidence type="ECO:0000256" key="6">
    <source>
        <dbReference type="ARBA" id="ARBA00022692"/>
    </source>
</evidence>
<evidence type="ECO:0000256" key="14">
    <source>
        <dbReference type="ARBA" id="ARBA00047816"/>
    </source>
</evidence>
<dbReference type="InterPro" id="IPR023615">
    <property type="entry name" value="Cyt_c_Oxase_su1_BS"/>
</dbReference>
<dbReference type="InterPro" id="IPR036927">
    <property type="entry name" value="Cyt_c_oxase-like_su1_sf"/>
</dbReference>
<keyword evidence="20" id="KW-1185">Reference proteome</keyword>
<evidence type="ECO:0000256" key="15">
    <source>
        <dbReference type="RuleBase" id="RU000370"/>
    </source>
</evidence>
<keyword evidence="5 15" id="KW-0679">Respiratory chain</keyword>
<keyword evidence="6 15" id="KW-0812">Transmembrane</keyword>
<evidence type="ECO:0000256" key="11">
    <source>
        <dbReference type="ARBA" id="ARBA00023004"/>
    </source>
</evidence>
<keyword evidence="9 15" id="KW-0249">Electron transport</keyword>
<feature type="transmembrane region" description="Helical" evidence="16">
    <location>
        <begin position="194"/>
        <end position="222"/>
    </location>
</feature>
<feature type="transmembrane region" description="Helical" evidence="16">
    <location>
        <begin position="285"/>
        <end position="303"/>
    </location>
</feature>
<dbReference type="AlphaFoldDB" id="A0A3P4AXP7"/>
<evidence type="ECO:0000256" key="12">
    <source>
        <dbReference type="ARBA" id="ARBA00023008"/>
    </source>
</evidence>
<feature type="transmembrane region" description="Helical" evidence="16">
    <location>
        <begin position="460"/>
        <end position="484"/>
    </location>
</feature>
<evidence type="ECO:0000313" key="20">
    <source>
        <dbReference type="Proteomes" id="UP000277294"/>
    </source>
</evidence>
<dbReference type="PANTHER" id="PTHR10422:SF18">
    <property type="entry name" value="CYTOCHROME C OXIDASE SUBUNIT 1"/>
    <property type="match status" value="1"/>
</dbReference>
<organism evidence="19 20">
    <name type="scientific">Pigmentiphaga humi</name>
    <dbReference type="NCBI Taxonomy" id="2478468"/>
    <lineage>
        <taxon>Bacteria</taxon>
        <taxon>Pseudomonadati</taxon>
        <taxon>Pseudomonadota</taxon>
        <taxon>Betaproteobacteria</taxon>
        <taxon>Burkholderiales</taxon>
        <taxon>Alcaligenaceae</taxon>
        <taxon>Pigmentiphaga</taxon>
    </lineage>
</organism>
<evidence type="ECO:0000256" key="4">
    <source>
        <dbReference type="ARBA" id="ARBA00022617"/>
    </source>
</evidence>
<dbReference type="GO" id="GO:0004129">
    <property type="term" value="F:cytochrome-c oxidase activity"/>
    <property type="evidence" value="ECO:0007669"/>
    <property type="project" value="UniProtKB-EC"/>
</dbReference>
<dbReference type="GO" id="GO:0015990">
    <property type="term" value="P:electron transport coupled proton transport"/>
    <property type="evidence" value="ECO:0007669"/>
    <property type="project" value="InterPro"/>
</dbReference>
<reference evidence="19 20" key="1">
    <citation type="submission" date="2018-10" db="EMBL/GenBank/DDBJ databases">
        <authorList>
            <person name="Criscuolo A."/>
        </authorList>
    </citation>
    <scope>NUCLEOTIDE SEQUENCE [LARGE SCALE GENOMIC DNA]</scope>
    <source>
        <strain evidence="19">DnA1</strain>
    </source>
</reference>
<dbReference type="GO" id="GO:0016491">
    <property type="term" value="F:oxidoreductase activity"/>
    <property type="evidence" value="ECO:0007669"/>
    <property type="project" value="UniProtKB-KW"/>
</dbReference>
<dbReference type="PANTHER" id="PTHR10422">
    <property type="entry name" value="CYTOCHROME C OXIDASE SUBUNIT 1"/>
    <property type="match status" value="1"/>
</dbReference>
<keyword evidence="19" id="KW-0560">Oxidoreductase</keyword>
<keyword evidence="3 15" id="KW-0813">Transport</keyword>
<feature type="domain" description="Cytochrome oxidase subunit I profile" evidence="18">
    <location>
        <begin position="20"/>
        <end position="522"/>
    </location>
</feature>
<evidence type="ECO:0000256" key="17">
    <source>
        <dbReference type="SAM" id="MobiDB-lite"/>
    </source>
</evidence>
<keyword evidence="7 16" id="KW-0479">Metal-binding</keyword>
<dbReference type="GO" id="GO:0046872">
    <property type="term" value="F:metal ion binding"/>
    <property type="evidence" value="ECO:0007669"/>
    <property type="project" value="UniProtKB-KW"/>
</dbReference>
<dbReference type="PROSITE" id="PS50855">
    <property type="entry name" value="COX1"/>
    <property type="match status" value="1"/>
</dbReference>
<evidence type="ECO:0000259" key="18">
    <source>
        <dbReference type="PROSITE" id="PS50855"/>
    </source>
</evidence>
<dbReference type="Gene3D" id="1.20.210.10">
    <property type="entry name" value="Cytochrome c oxidase-like, subunit I domain"/>
    <property type="match status" value="1"/>
</dbReference>
<feature type="region of interest" description="Disordered" evidence="17">
    <location>
        <begin position="498"/>
        <end position="534"/>
    </location>
</feature>
<evidence type="ECO:0000256" key="16">
    <source>
        <dbReference type="RuleBase" id="RU363061"/>
    </source>
</evidence>
<feature type="transmembrane region" description="Helical" evidence="16">
    <location>
        <begin position="349"/>
        <end position="373"/>
    </location>
</feature>
<dbReference type="Pfam" id="PF00115">
    <property type="entry name" value="COX1"/>
    <property type="match status" value="1"/>
</dbReference>
<dbReference type="RefSeq" id="WP_124078018.1">
    <property type="nucleotide sequence ID" value="NZ_UWPJ01000008.1"/>
</dbReference>
<evidence type="ECO:0000256" key="1">
    <source>
        <dbReference type="ARBA" id="ARBA00004141"/>
    </source>
</evidence>
<accession>A0A3P4AXP7</accession>
<evidence type="ECO:0000256" key="9">
    <source>
        <dbReference type="ARBA" id="ARBA00022982"/>
    </source>
</evidence>
<feature type="transmembrane region" description="Helical" evidence="16">
    <location>
        <begin position="113"/>
        <end position="135"/>
    </location>
</feature>
<proteinExistence type="inferred from homology"/>
<dbReference type="SUPFAM" id="SSF81442">
    <property type="entry name" value="Cytochrome c oxidase subunit I-like"/>
    <property type="match status" value="1"/>
</dbReference>
<protein>
    <recommendedName>
        <fullName evidence="16">Cytochrome c oxidase subunit 1</fullName>
        <ecNumber evidence="16">7.1.1.9</ecNumber>
    </recommendedName>
</protein>
<dbReference type="NCBIfam" id="TIGR02891">
    <property type="entry name" value="CtaD_CoxA"/>
    <property type="match status" value="1"/>
</dbReference>
<evidence type="ECO:0000313" key="19">
    <source>
        <dbReference type="EMBL" id="VCU68797.1"/>
    </source>
</evidence>
<dbReference type="GO" id="GO:0005886">
    <property type="term" value="C:plasma membrane"/>
    <property type="evidence" value="ECO:0007669"/>
    <property type="project" value="UniProtKB-SubCell"/>
</dbReference>
<evidence type="ECO:0000256" key="13">
    <source>
        <dbReference type="ARBA" id="ARBA00023136"/>
    </source>
</evidence>
<feature type="transmembrane region" description="Helical" evidence="16">
    <location>
        <begin position="71"/>
        <end position="101"/>
    </location>
</feature>
<dbReference type="InterPro" id="IPR014241">
    <property type="entry name" value="Cyt_c_oxidase_su1_bac"/>
</dbReference>
<dbReference type="PROSITE" id="PS00077">
    <property type="entry name" value="COX1_CUB"/>
    <property type="match status" value="1"/>
</dbReference>
<dbReference type="GO" id="GO:0022904">
    <property type="term" value="P:respiratory electron transport chain"/>
    <property type="evidence" value="ECO:0007669"/>
    <property type="project" value="TreeGrafter"/>
</dbReference>
<evidence type="ECO:0000256" key="2">
    <source>
        <dbReference type="ARBA" id="ARBA00004673"/>
    </source>
</evidence>
<feature type="transmembrane region" description="Helical" evidence="16">
    <location>
        <begin position="30"/>
        <end position="51"/>
    </location>
</feature>
<dbReference type="EMBL" id="UWPJ01000008">
    <property type="protein sequence ID" value="VCU68797.1"/>
    <property type="molecule type" value="Genomic_DNA"/>
</dbReference>
<dbReference type="EC" id="7.1.1.9" evidence="16"/>
<dbReference type="InterPro" id="IPR000883">
    <property type="entry name" value="Cyt_C_Oxase_1"/>
</dbReference>
<gene>
    <name evidence="19" type="primary">ctaD_1</name>
    <name evidence="19" type="ORF">PIGHUM_00855</name>
</gene>
<keyword evidence="11 16" id="KW-0408">Iron</keyword>
<name>A0A3P4AXP7_9BURK</name>
<feature type="transmembrane region" description="Helical" evidence="16">
    <location>
        <begin position="155"/>
        <end position="182"/>
    </location>
</feature>
<evidence type="ECO:0000256" key="7">
    <source>
        <dbReference type="ARBA" id="ARBA00022723"/>
    </source>
</evidence>
<feature type="transmembrane region" description="Helical" evidence="16">
    <location>
        <begin position="385"/>
        <end position="407"/>
    </location>
</feature>
<keyword evidence="13 16" id="KW-0472">Membrane</keyword>
<dbReference type="GO" id="GO:0020037">
    <property type="term" value="F:heme binding"/>
    <property type="evidence" value="ECO:0007669"/>
    <property type="project" value="InterPro"/>
</dbReference>
<dbReference type="InterPro" id="IPR023616">
    <property type="entry name" value="Cyt_c_oxase-like_su1_dom"/>
</dbReference>
<evidence type="ECO:0000256" key="8">
    <source>
        <dbReference type="ARBA" id="ARBA00022967"/>
    </source>
</evidence>
<comment type="similarity">
    <text evidence="15">Belongs to the heme-copper respiratory oxidase family.</text>
</comment>
<feature type="transmembrane region" description="Helical" evidence="16">
    <location>
        <begin position="309"/>
        <end position="328"/>
    </location>
</feature>
<comment type="function">
    <text evidence="16">Cytochrome c oxidase is the component of the respiratory chain that catalyzes the reduction of oxygen to water. Subunits 1-3 form the functional core of the enzyme complex. CO I is the catalytic subunit of the enzyme. Electrons originating in cytochrome c are transferred via the copper A center of subunit 2 and heme A of subunit 1 to the bimetallic center formed by heme A3 and copper B.</text>
</comment>